<keyword evidence="3" id="KW-0677">Repeat</keyword>
<evidence type="ECO:0000256" key="5">
    <source>
        <dbReference type="ARBA" id="ARBA00022763"/>
    </source>
</evidence>
<comment type="caution">
    <text evidence="11">The sequence shown here is derived from an EMBL/GenBank/DDBJ whole genome shotgun (WGS) entry which is preliminary data.</text>
</comment>
<proteinExistence type="predicted"/>
<keyword evidence="2" id="KW-0963">Cytoplasm</keyword>
<keyword evidence="8" id="KW-0267">Excision nuclease</keyword>
<evidence type="ECO:0000313" key="11">
    <source>
        <dbReference type="EMBL" id="GAF89620.1"/>
    </source>
</evidence>
<comment type="subcellular location">
    <subcellularLocation>
        <location evidence="1">Cytoplasm</location>
    </subcellularLocation>
</comment>
<keyword evidence="4" id="KW-0547">Nucleotide-binding</keyword>
<feature type="non-terminal residue" evidence="11">
    <location>
        <position position="1"/>
    </location>
</feature>
<evidence type="ECO:0000256" key="4">
    <source>
        <dbReference type="ARBA" id="ARBA00022741"/>
    </source>
</evidence>
<dbReference type="InterPro" id="IPR027417">
    <property type="entry name" value="P-loop_NTPase"/>
</dbReference>
<dbReference type="PANTHER" id="PTHR43152">
    <property type="entry name" value="UVRABC SYSTEM PROTEIN A"/>
    <property type="match status" value="1"/>
</dbReference>
<evidence type="ECO:0000256" key="6">
    <source>
        <dbReference type="ARBA" id="ARBA00022769"/>
    </source>
</evidence>
<dbReference type="SUPFAM" id="SSF52540">
    <property type="entry name" value="P-loop containing nucleoside triphosphate hydrolases"/>
    <property type="match status" value="1"/>
</dbReference>
<keyword evidence="10" id="KW-0234">DNA repair</keyword>
<protein>
    <recommendedName>
        <fullName evidence="12">UvrA DNA-binding domain-containing protein</fullName>
    </recommendedName>
</protein>
<keyword evidence="9" id="KW-0238">DNA-binding</keyword>
<dbReference type="Gene3D" id="3.40.50.300">
    <property type="entry name" value="P-loop containing nucleotide triphosphate hydrolases"/>
    <property type="match status" value="1"/>
</dbReference>
<gene>
    <name evidence="11" type="ORF">S01H1_22529</name>
</gene>
<dbReference type="GO" id="GO:0005737">
    <property type="term" value="C:cytoplasm"/>
    <property type="evidence" value="ECO:0007669"/>
    <property type="project" value="UniProtKB-SubCell"/>
</dbReference>
<dbReference type="PANTHER" id="PTHR43152:SF3">
    <property type="entry name" value="UVRABC SYSTEM PROTEIN A"/>
    <property type="match status" value="1"/>
</dbReference>
<keyword evidence="5" id="KW-0227">DNA damage</keyword>
<evidence type="ECO:0000256" key="10">
    <source>
        <dbReference type="ARBA" id="ARBA00023204"/>
    </source>
</evidence>
<accession>X0UMA2</accession>
<evidence type="ECO:0000256" key="8">
    <source>
        <dbReference type="ARBA" id="ARBA00022881"/>
    </source>
</evidence>
<evidence type="ECO:0000256" key="2">
    <source>
        <dbReference type="ARBA" id="ARBA00022490"/>
    </source>
</evidence>
<dbReference type="AlphaFoldDB" id="X0UMA2"/>
<sequence>FRFQYKGLYPALGEAARLSQRLRGRLDHLVDEVECSVCAGSRLRDDAAAVQLAGLGDRTVDELCRLSLGRLAEEIDAWQPDHTEKKVAGEVLREIRNRVRFLIDVGLQYLTLARPAPTLSGGEMQRIRLAAQVGSGLCGVLYVLDEPTIGLHPRDNKRLLRALKRLRDLGNTLLVVEHDREVVAAADQLLDFGPAAGR</sequence>
<feature type="non-terminal residue" evidence="11">
    <location>
        <position position="198"/>
    </location>
</feature>
<dbReference type="GO" id="GO:0006281">
    <property type="term" value="P:DNA repair"/>
    <property type="evidence" value="ECO:0007669"/>
    <property type="project" value="UniProtKB-KW"/>
</dbReference>
<dbReference type="GO" id="GO:0004518">
    <property type="term" value="F:nuclease activity"/>
    <property type="evidence" value="ECO:0007669"/>
    <property type="project" value="UniProtKB-KW"/>
</dbReference>
<evidence type="ECO:0000256" key="3">
    <source>
        <dbReference type="ARBA" id="ARBA00022737"/>
    </source>
</evidence>
<name>X0UMA2_9ZZZZ</name>
<evidence type="ECO:0000256" key="1">
    <source>
        <dbReference type="ARBA" id="ARBA00004496"/>
    </source>
</evidence>
<evidence type="ECO:0000256" key="7">
    <source>
        <dbReference type="ARBA" id="ARBA00022840"/>
    </source>
</evidence>
<keyword evidence="7" id="KW-0067">ATP-binding</keyword>
<dbReference type="GO" id="GO:0005524">
    <property type="term" value="F:ATP binding"/>
    <property type="evidence" value="ECO:0007669"/>
    <property type="project" value="UniProtKB-KW"/>
</dbReference>
<evidence type="ECO:0008006" key="12">
    <source>
        <dbReference type="Google" id="ProtNLM"/>
    </source>
</evidence>
<reference evidence="11" key="1">
    <citation type="journal article" date="2014" name="Front. Microbiol.">
        <title>High frequency of phylogenetically diverse reductive dehalogenase-homologous genes in deep subseafloor sedimentary metagenomes.</title>
        <authorList>
            <person name="Kawai M."/>
            <person name="Futagami T."/>
            <person name="Toyoda A."/>
            <person name="Takaki Y."/>
            <person name="Nishi S."/>
            <person name="Hori S."/>
            <person name="Arai W."/>
            <person name="Tsubouchi T."/>
            <person name="Morono Y."/>
            <person name="Uchiyama I."/>
            <person name="Ito T."/>
            <person name="Fujiyama A."/>
            <person name="Inagaki F."/>
            <person name="Takami H."/>
        </authorList>
    </citation>
    <scope>NUCLEOTIDE SEQUENCE</scope>
    <source>
        <strain evidence="11">Expedition CK06-06</strain>
    </source>
</reference>
<evidence type="ECO:0000256" key="9">
    <source>
        <dbReference type="ARBA" id="ARBA00023125"/>
    </source>
</evidence>
<keyword evidence="6" id="KW-0228">DNA excision</keyword>
<organism evidence="11">
    <name type="scientific">marine sediment metagenome</name>
    <dbReference type="NCBI Taxonomy" id="412755"/>
    <lineage>
        <taxon>unclassified sequences</taxon>
        <taxon>metagenomes</taxon>
        <taxon>ecological metagenomes</taxon>
    </lineage>
</organism>
<dbReference type="EMBL" id="BARS01012735">
    <property type="protein sequence ID" value="GAF89620.1"/>
    <property type="molecule type" value="Genomic_DNA"/>
</dbReference>
<dbReference type="GO" id="GO:0003677">
    <property type="term" value="F:DNA binding"/>
    <property type="evidence" value="ECO:0007669"/>
    <property type="project" value="UniProtKB-KW"/>
</dbReference>